<gene>
    <name evidence="1" type="ORF">CCMP2556_LOCUS47537</name>
</gene>
<dbReference type="EMBL" id="CAXAMN010026117">
    <property type="protein sequence ID" value="CAK9100682.1"/>
    <property type="molecule type" value="Genomic_DNA"/>
</dbReference>
<evidence type="ECO:0000313" key="1">
    <source>
        <dbReference type="EMBL" id="CAK9100682.1"/>
    </source>
</evidence>
<evidence type="ECO:0000313" key="2">
    <source>
        <dbReference type="Proteomes" id="UP001642484"/>
    </source>
</evidence>
<dbReference type="Proteomes" id="UP001642484">
    <property type="component" value="Unassembled WGS sequence"/>
</dbReference>
<sequence>MVKHSSRVASSVAMLPYYYGLMSMLSSNAMTHGANANGVKVKGKKKSRDQEKKTVESLDNLTAVTTATSMTSMPYDSTGKLEMEQKEVKLLQLFRKVSMYGLDDLGHIFDFQRVGQLVDSSTSELLERIESFLDFDSLRGSQAEQYWHSILGAVFPELQELSLKNRLAALIQCGKRNMAASKFTFVEYFSGCGNLTKSFLAQEHLGAAFDFKYTSNHDCLTVEGLRLWFAALLSCGPKSFIWFAIECSSWVPLCLSQSLRHESNGYLGDTSKVFVQNGNAQMVVSSLLMFVACLLGHIVSLEQPLGSMLPLCDLMDTVLKFIGMSKTVCYLGAYGAKSVKPAQLWSTSSGLVALETGRPSCPEELAQRGNDGQYTGKKDLLAESEQYPILFCSLLADLFVCGRL</sequence>
<protein>
    <submittedName>
        <fullName evidence="1">Uncharacterized protein</fullName>
    </submittedName>
</protein>
<reference evidence="1 2" key="1">
    <citation type="submission" date="2024-02" db="EMBL/GenBank/DDBJ databases">
        <authorList>
            <person name="Chen Y."/>
            <person name="Shah S."/>
            <person name="Dougan E. K."/>
            <person name="Thang M."/>
            <person name="Chan C."/>
        </authorList>
    </citation>
    <scope>NUCLEOTIDE SEQUENCE [LARGE SCALE GENOMIC DNA]</scope>
</reference>
<proteinExistence type="predicted"/>
<name>A0ABP0RJA1_9DINO</name>
<comment type="caution">
    <text evidence="1">The sequence shown here is derived from an EMBL/GenBank/DDBJ whole genome shotgun (WGS) entry which is preliminary data.</text>
</comment>
<organism evidence="1 2">
    <name type="scientific">Durusdinium trenchii</name>
    <dbReference type="NCBI Taxonomy" id="1381693"/>
    <lineage>
        <taxon>Eukaryota</taxon>
        <taxon>Sar</taxon>
        <taxon>Alveolata</taxon>
        <taxon>Dinophyceae</taxon>
        <taxon>Suessiales</taxon>
        <taxon>Symbiodiniaceae</taxon>
        <taxon>Durusdinium</taxon>
    </lineage>
</organism>
<accession>A0ABP0RJA1</accession>
<keyword evidence="2" id="KW-1185">Reference proteome</keyword>